<feature type="region of interest" description="Disordered" evidence="1">
    <location>
        <begin position="86"/>
        <end position="114"/>
    </location>
</feature>
<accession>A0AAV4W4Y5</accession>
<proteinExistence type="predicted"/>
<name>A0AAV4W4Y5_9ARAC</name>
<reference evidence="2 3" key="1">
    <citation type="submission" date="2021-06" db="EMBL/GenBank/DDBJ databases">
        <title>Caerostris darwini draft genome.</title>
        <authorList>
            <person name="Kono N."/>
            <person name="Arakawa K."/>
        </authorList>
    </citation>
    <scope>NUCLEOTIDE SEQUENCE [LARGE SCALE GENOMIC DNA]</scope>
</reference>
<evidence type="ECO:0000256" key="1">
    <source>
        <dbReference type="SAM" id="MobiDB-lite"/>
    </source>
</evidence>
<protein>
    <submittedName>
        <fullName evidence="2">Uncharacterized protein</fullName>
    </submittedName>
</protein>
<evidence type="ECO:0000313" key="3">
    <source>
        <dbReference type="Proteomes" id="UP001054837"/>
    </source>
</evidence>
<gene>
    <name evidence="2" type="ORF">CDAR_265271</name>
</gene>
<dbReference type="Proteomes" id="UP001054837">
    <property type="component" value="Unassembled WGS sequence"/>
</dbReference>
<dbReference type="AlphaFoldDB" id="A0AAV4W4Y5"/>
<sequence>MPLPLIKEGVHKQGSWLPAFDVMTDILRPMKIFHEDKYGKVDNEGVHKLHKQGSRLYTFDVMTDILRLMKIFDEDKYGRVDILGKSKTRRINPGQEKKNQENPSPDQAKINHENFSQDIRLSIQDILSLSSPKAMDFRSSDSSSSFQ</sequence>
<comment type="caution">
    <text evidence="2">The sequence shown here is derived from an EMBL/GenBank/DDBJ whole genome shotgun (WGS) entry which is preliminary data.</text>
</comment>
<evidence type="ECO:0000313" key="2">
    <source>
        <dbReference type="EMBL" id="GIY76964.1"/>
    </source>
</evidence>
<dbReference type="EMBL" id="BPLQ01014064">
    <property type="protein sequence ID" value="GIY76964.1"/>
    <property type="molecule type" value="Genomic_DNA"/>
</dbReference>
<organism evidence="2 3">
    <name type="scientific">Caerostris darwini</name>
    <dbReference type="NCBI Taxonomy" id="1538125"/>
    <lineage>
        <taxon>Eukaryota</taxon>
        <taxon>Metazoa</taxon>
        <taxon>Ecdysozoa</taxon>
        <taxon>Arthropoda</taxon>
        <taxon>Chelicerata</taxon>
        <taxon>Arachnida</taxon>
        <taxon>Araneae</taxon>
        <taxon>Araneomorphae</taxon>
        <taxon>Entelegynae</taxon>
        <taxon>Araneoidea</taxon>
        <taxon>Araneidae</taxon>
        <taxon>Caerostris</taxon>
    </lineage>
</organism>
<keyword evidence="3" id="KW-1185">Reference proteome</keyword>